<sequence length="62" mass="6844">MIKNCYQINPVFGRKEKIAEELLRSSQQAQKDGPIYANGMRNVPNPNPSAAICAVVQGGQWL</sequence>
<accession>A0ABQ2PIA3</accession>
<name>A0ABQ2PIA3_9NEIS</name>
<evidence type="ECO:0000313" key="1">
    <source>
        <dbReference type="EMBL" id="GGP25088.1"/>
    </source>
</evidence>
<protein>
    <submittedName>
        <fullName evidence="1">Uncharacterized protein</fullName>
    </submittedName>
</protein>
<reference evidence="2" key="1">
    <citation type="journal article" date="2019" name="Int. J. Syst. Evol. Microbiol.">
        <title>The Global Catalogue of Microorganisms (GCM) 10K type strain sequencing project: providing services to taxonomists for standard genome sequencing and annotation.</title>
        <authorList>
            <consortium name="The Broad Institute Genomics Platform"/>
            <consortium name="The Broad Institute Genome Sequencing Center for Infectious Disease"/>
            <person name="Wu L."/>
            <person name="Ma J."/>
        </authorList>
    </citation>
    <scope>NUCLEOTIDE SEQUENCE [LARGE SCALE GENOMIC DNA]</scope>
    <source>
        <strain evidence="2">CGMCC 1.8860</strain>
    </source>
</reference>
<organism evidence="1 2">
    <name type="scientific">Silvimonas amylolytica</name>
    <dbReference type="NCBI Taxonomy" id="449663"/>
    <lineage>
        <taxon>Bacteria</taxon>
        <taxon>Pseudomonadati</taxon>
        <taxon>Pseudomonadota</taxon>
        <taxon>Betaproteobacteria</taxon>
        <taxon>Neisseriales</taxon>
        <taxon>Chitinibacteraceae</taxon>
        <taxon>Silvimonas</taxon>
    </lineage>
</organism>
<proteinExistence type="predicted"/>
<dbReference type="EMBL" id="BMLY01000001">
    <property type="protein sequence ID" value="GGP25088.1"/>
    <property type="molecule type" value="Genomic_DNA"/>
</dbReference>
<evidence type="ECO:0000313" key="2">
    <source>
        <dbReference type="Proteomes" id="UP000621859"/>
    </source>
</evidence>
<dbReference type="Proteomes" id="UP000621859">
    <property type="component" value="Unassembled WGS sequence"/>
</dbReference>
<gene>
    <name evidence="1" type="ORF">GCM10010971_09070</name>
</gene>
<keyword evidence="2" id="KW-1185">Reference proteome</keyword>
<comment type="caution">
    <text evidence="1">The sequence shown here is derived from an EMBL/GenBank/DDBJ whole genome shotgun (WGS) entry which is preliminary data.</text>
</comment>